<evidence type="ECO:0000313" key="5">
    <source>
        <dbReference type="EMBL" id="RZU40723.1"/>
    </source>
</evidence>
<gene>
    <name evidence="5" type="ORF">BDD14_2197</name>
</gene>
<dbReference type="PANTHER" id="PTHR43537:SF5">
    <property type="entry name" value="UXU OPERON TRANSCRIPTIONAL REGULATOR"/>
    <property type="match status" value="1"/>
</dbReference>
<dbReference type="SUPFAM" id="SSF46785">
    <property type="entry name" value="Winged helix' DNA-binding domain"/>
    <property type="match status" value="1"/>
</dbReference>
<evidence type="ECO:0000313" key="6">
    <source>
        <dbReference type="Proteomes" id="UP000292958"/>
    </source>
</evidence>
<keyword evidence="6" id="KW-1185">Reference proteome</keyword>
<evidence type="ECO:0000259" key="4">
    <source>
        <dbReference type="PROSITE" id="PS50949"/>
    </source>
</evidence>
<dbReference type="InterPro" id="IPR036390">
    <property type="entry name" value="WH_DNA-bd_sf"/>
</dbReference>
<dbReference type="SMART" id="SM00895">
    <property type="entry name" value="FCD"/>
    <property type="match status" value="1"/>
</dbReference>
<dbReference type="Gene3D" id="1.10.10.10">
    <property type="entry name" value="Winged helix-like DNA-binding domain superfamily/Winged helix DNA-binding domain"/>
    <property type="match status" value="1"/>
</dbReference>
<reference evidence="5 6" key="1">
    <citation type="submission" date="2019-02" db="EMBL/GenBank/DDBJ databases">
        <title>Genomic Encyclopedia of Archaeal and Bacterial Type Strains, Phase II (KMG-II): from individual species to whole genera.</title>
        <authorList>
            <person name="Goeker M."/>
        </authorList>
    </citation>
    <scope>NUCLEOTIDE SEQUENCE [LARGE SCALE GENOMIC DNA]</scope>
    <source>
        <strain evidence="5 6">DSM 18101</strain>
    </source>
</reference>
<keyword evidence="1" id="KW-0805">Transcription regulation</keyword>
<dbReference type="SUPFAM" id="SSF48008">
    <property type="entry name" value="GntR ligand-binding domain-like"/>
    <property type="match status" value="1"/>
</dbReference>
<dbReference type="Pfam" id="PF00392">
    <property type="entry name" value="GntR"/>
    <property type="match status" value="1"/>
</dbReference>
<dbReference type="InterPro" id="IPR011711">
    <property type="entry name" value="GntR_C"/>
</dbReference>
<dbReference type="GO" id="GO:0003700">
    <property type="term" value="F:DNA-binding transcription factor activity"/>
    <property type="evidence" value="ECO:0007669"/>
    <property type="project" value="InterPro"/>
</dbReference>
<evidence type="ECO:0000256" key="1">
    <source>
        <dbReference type="ARBA" id="ARBA00023015"/>
    </source>
</evidence>
<dbReference type="PROSITE" id="PS50949">
    <property type="entry name" value="HTH_GNTR"/>
    <property type="match status" value="1"/>
</dbReference>
<dbReference type="Gene3D" id="1.20.120.530">
    <property type="entry name" value="GntR ligand-binding domain-like"/>
    <property type="match status" value="1"/>
</dbReference>
<dbReference type="OrthoDB" id="9799482at2"/>
<dbReference type="CDD" id="cd07377">
    <property type="entry name" value="WHTH_GntR"/>
    <property type="match status" value="1"/>
</dbReference>
<dbReference type="RefSeq" id="WP_130418754.1">
    <property type="nucleotide sequence ID" value="NZ_SHKW01000001.1"/>
</dbReference>
<organism evidence="5 6">
    <name type="scientific">Edaphobacter modestus</name>
    <dbReference type="NCBI Taxonomy" id="388466"/>
    <lineage>
        <taxon>Bacteria</taxon>
        <taxon>Pseudomonadati</taxon>
        <taxon>Acidobacteriota</taxon>
        <taxon>Terriglobia</taxon>
        <taxon>Terriglobales</taxon>
        <taxon>Acidobacteriaceae</taxon>
        <taxon>Edaphobacter</taxon>
    </lineage>
</organism>
<dbReference type="PRINTS" id="PR00035">
    <property type="entry name" value="HTHGNTR"/>
</dbReference>
<dbReference type="GO" id="GO:0003677">
    <property type="term" value="F:DNA binding"/>
    <property type="evidence" value="ECO:0007669"/>
    <property type="project" value="UniProtKB-KW"/>
</dbReference>
<dbReference type="Proteomes" id="UP000292958">
    <property type="component" value="Unassembled WGS sequence"/>
</dbReference>
<evidence type="ECO:0000256" key="3">
    <source>
        <dbReference type="ARBA" id="ARBA00023163"/>
    </source>
</evidence>
<accession>A0A4Q7YUK9</accession>
<proteinExistence type="predicted"/>
<feature type="domain" description="HTH gntR-type" evidence="4">
    <location>
        <begin position="25"/>
        <end position="93"/>
    </location>
</feature>
<dbReference type="EMBL" id="SHKW01000001">
    <property type="protein sequence ID" value="RZU40723.1"/>
    <property type="molecule type" value="Genomic_DNA"/>
</dbReference>
<dbReference type="Pfam" id="PF07729">
    <property type="entry name" value="FCD"/>
    <property type="match status" value="1"/>
</dbReference>
<evidence type="ECO:0000256" key="2">
    <source>
        <dbReference type="ARBA" id="ARBA00023125"/>
    </source>
</evidence>
<dbReference type="InterPro" id="IPR008920">
    <property type="entry name" value="TF_FadR/GntR_C"/>
</dbReference>
<dbReference type="SMART" id="SM00345">
    <property type="entry name" value="HTH_GNTR"/>
    <property type="match status" value="1"/>
</dbReference>
<protein>
    <submittedName>
        <fullName evidence="5">GntR family transcriptional regulator</fullName>
    </submittedName>
</protein>
<name>A0A4Q7YUK9_9BACT</name>
<dbReference type="InterPro" id="IPR036388">
    <property type="entry name" value="WH-like_DNA-bd_sf"/>
</dbReference>
<sequence length="280" mass="31556">MRRMQKVVLRDTEDTLASPGGNGKDNVTQLLILRFQDMLREGVLTQGTRLPSERDLAAHFNVARSSLRQALKVLEIMGIITQKVGDGSYLNTDTSAVLSVPMEFLFLLDDTSVQELTELRLLMEPGLARLAAQRATADDIALLRKSVKDLESSSQDRLKLVSSDLLFHRAIFQASKNRTASSLFQTIHRAMAKMILVTSQLVELEHTLSFHKPIMRAIEQRKGDEAAALMQDHILDATALLMSEQTKQQEVWLHETVMQTKKPILKRKKQKKAATRKKCP</sequence>
<dbReference type="AlphaFoldDB" id="A0A4Q7YUK9"/>
<keyword evidence="3" id="KW-0804">Transcription</keyword>
<dbReference type="InterPro" id="IPR000524">
    <property type="entry name" value="Tscrpt_reg_HTH_GntR"/>
</dbReference>
<comment type="caution">
    <text evidence="5">The sequence shown here is derived from an EMBL/GenBank/DDBJ whole genome shotgun (WGS) entry which is preliminary data.</text>
</comment>
<keyword evidence="2" id="KW-0238">DNA-binding</keyword>
<dbReference type="PANTHER" id="PTHR43537">
    <property type="entry name" value="TRANSCRIPTIONAL REGULATOR, GNTR FAMILY"/>
    <property type="match status" value="1"/>
</dbReference>